<feature type="compositionally biased region" description="Basic and acidic residues" evidence="1">
    <location>
        <begin position="265"/>
        <end position="278"/>
    </location>
</feature>
<protein>
    <submittedName>
        <fullName evidence="2">Uncharacterized protein</fullName>
    </submittedName>
</protein>
<accession>A0A8H5B600</accession>
<feature type="compositionally biased region" description="Low complexity" evidence="1">
    <location>
        <begin position="711"/>
        <end position="725"/>
    </location>
</feature>
<keyword evidence="3" id="KW-1185">Reference proteome</keyword>
<feature type="compositionally biased region" description="Low complexity" evidence="1">
    <location>
        <begin position="829"/>
        <end position="838"/>
    </location>
</feature>
<organism evidence="2 3">
    <name type="scientific">Ephemerocybe angulata</name>
    <dbReference type="NCBI Taxonomy" id="980116"/>
    <lineage>
        <taxon>Eukaryota</taxon>
        <taxon>Fungi</taxon>
        <taxon>Dikarya</taxon>
        <taxon>Basidiomycota</taxon>
        <taxon>Agaricomycotina</taxon>
        <taxon>Agaricomycetes</taxon>
        <taxon>Agaricomycetidae</taxon>
        <taxon>Agaricales</taxon>
        <taxon>Agaricineae</taxon>
        <taxon>Psathyrellaceae</taxon>
        <taxon>Ephemerocybe</taxon>
    </lineage>
</organism>
<name>A0A8H5B600_9AGAR</name>
<feature type="compositionally biased region" description="Polar residues" evidence="1">
    <location>
        <begin position="766"/>
        <end position="783"/>
    </location>
</feature>
<dbReference type="Proteomes" id="UP000541558">
    <property type="component" value="Unassembled WGS sequence"/>
</dbReference>
<comment type="caution">
    <text evidence="2">The sequence shown here is derived from an EMBL/GenBank/DDBJ whole genome shotgun (WGS) entry which is preliminary data.</text>
</comment>
<evidence type="ECO:0000256" key="1">
    <source>
        <dbReference type="SAM" id="MobiDB-lite"/>
    </source>
</evidence>
<feature type="compositionally biased region" description="Basic residues" evidence="1">
    <location>
        <begin position="49"/>
        <end position="67"/>
    </location>
</feature>
<feature type="compositionally biased region" description="Pro residues" evidence="1">
    <location>
        <begin position="332"/>
        <end position="344"/>
    </location>
</feature>
<sequence length="949" mass="104918">MSRTQVYHAATSRTEQQQMPPPTSDDYAGRDTISPRSELLSPSVTDRNRTHRSHHSSSKRRKHRDKHARSNDTAPSDTSQRELLRIVLEQEAEADNLKKALRTTLQRLEEESQKVAEYEKGTKESSEKFKQVNESRLAAEQEATRATQQLHVYEFQLDKAEREIATTQETLKMLAAQKEEAEELAARARARARKLLQKQVVLQAKEEGRRMGFEAGIKQAQEEIAISTTARRALAQTTPEHSTSRRRDRRHRRSESETPSSQSPVEEHHNRDTHHPEEEHFDDSGPVGNEPSGMTEGDSETLRSPVFNRAPLYPVQGVSRPPQLHDPRHAPSGPPPSRPPPPRPDPSRTPEVQVYSLDIPPAEQIPTQEAQRQQDHDKWVTAQEHREINGSQTSHDTQSRHSRVPSGQGPPPVHPAEVRFAEQPPPPPPQGRWPPLPAPIFPPQPIYQAQKAQAPTPPKSAGSAKKILNRFPSFKDKAQSWYRTFSRRKKNKPVIDPIEEEPEPPQEQVETPVNGAAPNQEGEDLYRFQPEHPTSWYHGGQRRSEDGGARKSQTSLLKPPGHTRAASMDGGGDRVSRASTRLSQLDLLSTAPNRLLDQASMSGRSAHTNSKGMMQKLSSIREGSQRGVSPMADMYAAPTPFTLPPPSEGGRSRKRPPEISVPPPPGFGPNDPFVQGNFHVVPPNGMPHVVPPSSTVGSSTGSGGVGIDVHPATAAIPTSAPPNSALNTGNHLTPNYVWQRPTSMSMRSAPRNPVPLDWDPEPVQPLQPSNASRKSRQSTTQQAHRPGQSLDVQPQGYQDSRSMRSGHSRSASTGQGYPLVDMPRSMGEPSQPRPSSRTSRARDPYHQDPSPRPASRTSKAMDPGYHNASSPHAPSVRSTGSKNPPPDSGNHPVLRIPSRNSMHSKFDPDNYVDPAYFQADGTAPDSSAFLHVQGLSPRPRSRTPSLEYV</sequence>
<feature type="compositionally biased region" description="Basic residues" evidence="1">
    <location>
        <begin position="244"/>
        <end position="253"/>
    </location>
</feature>
<feature type="region of interest" description="Disordered" evidence="1">
    <location>
        <begin position="228"/>
        <end position="624"/>
    </location>
</feature>
<feature type="region of interest" description="Disordered" evidence="1">
    <location>
        <begin position="693"/>
        <end position="949"/>
    </location>
</feature>
<feature type="compositionally biased region" description="Polar residues" evidence="1">
    <location>
        <begin position="790"/>
        <end position="815"/>
    </location>
</feature>
<dbReference type="EMBL" id="JAACJK010000219">
    <property type="protein sequence ID" value="KAF5317190.1"/>
    <property type="molecule type" value="Genomic_DNA"/>
</dbReference>
<gene>
    <name evidence="2" type="ORF">D9611_003768</name>
</gene>
<feature type="compositionally biased region" description="Polar residues" evidence="1">
    <location>
        <begin position="228"/>
        <end position="239"/>
    </location>
</feature>
<evidence type="ECO:0000313" key="2">
    <source>
        <dbReference type="EMBL" id="KAF5317190.1"/>
    </source>
</evidence>
<dbReference type="OrthoDB" id="3069722at2759"/>
<feature type="compositionally biased region" description="Polar residues" evidence="1">
    <location>
        <begin position="867"/>
        <end position="882"/>
    </location>
</feature>
<feature type="compositionally biased region" description="Polar residues" evidence="1">
    <location>
        <begin position="1"/>
        <end position="18"/>
    </location>
</feature>
<proteinExistence type="predicted"/>
<reference evidence="2 3" key="1">
    <citation type="journal article" date="2020" name="ISME J.">
        <title>Uncovering the hidden diversity of litter-decomposition mechanisms in mushroom-forming fungi.</title>
        <authorList>
            <person name="Floudas D."/>
            <person name="Bentzer J."/>
            <person name="Ahren D."/>
            <person name="Johansson T."/>
            <person name="Persson P."/>
            <person name="Tunlid A."/>
        </authorList>
    </citation>
    <scope>NUCLEOTIDE SEQUENCE [LARGE SCALE GENOMIC DNA]</scope>
    <source>
        <strain evidence="2 3">CBS 175.51</strain>
    </source>
</reference>
<feature type="region of interest" description="Disordered" evidence="1">
    <location>
        <begin position="638"/>
        <end position="672"/>
    </location>
</feature>
<feature type="compositionally biased region" description="Polar residues" evidence="1">
    <location>
        <begin position="577"/>
        <end position="592"/>
    </location>
</feature>
<dbReference type="AlphaFoldDB" id="A0A8H5B600"/>
<feature type="region of interest" description="Disordered" evidence="1">
    <location>
        <begin position="1"/>
        <end position="83"/>
    </location>
</feature>
<feature type="region of interest" description="Disordered" evidence="1">
    <location>
        <begin position="109"/>
        <end position="142"/>
    </location>
</feature>
<feature type="compositionally biased region" description="Polar residues" evidence="1">
    <location>
        <begin position="599"/>
        <end position="622"/>
    </location>
</feature>
<evidence type="ECO:0000313" key="3">
    <source>
        <dbReference type="Proteomes" id="UP000541558"/>
    </source>
</evidence>
<feature type="compositionally biased region" description="Basic and acidic residues" evidence="1">
    <location>
        <begin position="372"/>
        <end position="388"/>
    </location>
</feature>
<feature type="compositionally biased region" description="Pro residues" evidence="1">
    <location>
        <begin position="423"/>
        <end position="445"/>
    </location>
</feature>